<evidence type="ECO:0000313" key="1">
    <source>
        <dbReference type="EMBL" id="CAL1531156.1"/>
    </source>
</evidence>
<organism evidence="1 2">
    <name type="scientific">Lymnaea stagnalis</name>
    <name type="common">Great pond snail</name>
    <name type="synonym">Helix stagnalis</name>
    <dbReference type="NCBI Taxonomy" id="6523"/>
    <lineage>
        <taxon>Eukaryota</taxon>
        <taxon>Metazoa</taxon>
        <taxon>Spiralia</taxon>
        <taxon>Lophotrochozoa</taxon>
        <taxon>Mollusca</taxon>
        <taxon>Gastropoda</taxon>
        <taxon>Heterobranchia</taxon>
        <taxon>Euthyneura</taxon>
        <taxon>Panpulmonata</taxon>
        <taxon>Hygrophila</taxon>
        <taxon>Lymnaeoidea</taxon>
        <taxon>Lymnaeidae</taxon>
        <taxon>Lymnaea</taxon>
    </lineage>
</organism>
<name>A0AAV2HGE9_LYMST</name>
<dbReference type="PROSITE" id="PS00290">
    <property type="entry name" value="IG_MHC"/>
    <property type="match status" value="1"/>
</dbReference>
<dbReference type="Proteomes" id="UP001497497">
    <property type="component" value="Unassembled WGS sequence"/>
</dbReference>
<evidence type="ECO:0000313" key="2">
    <source>
        <dbReference type="Proteomes" id="UP001497497"/>
    </source>
</evidence>
<dbReference type="EMBL" id="CAXITT010000082">
    <property type="protein sequence ID" value="CAL1531156.1"/>
    <property type="molecule type" value="Genomic_DNA"/>
</dbReference>
<keyword evidence="2" id="KW-1185">Reference proteome</keyword>
<gene>
    <name evidence="1" type="ORF">GSLYS_00005251001</name>
</gene>
<proteinExistence type="predicted"/>
<dbReference type="InterPro" id="IPR003006">
    <property type="entry name" value="Ig/MHC_CS"/>
</dbReference>
<reference evidence="1 2" key="1">
    <citation type="submission" date="2024-04" db="EMBL/GenBank/DDBJ databases">
        <authorList>
            <consortium name="Genoscope - CEA"/>
            <person name="William W."/>
        </authorList>
    </citation>
    <scope>NUCLEOTIDE SEQUENCE [LARGE SCALE GENOMIC DNA]</scope>
</reference>
<comment type="caution">
    <text evidence="1">The sequence shown here is derived from an EMBL/GenBank/DDBJ whole genome shotgun (WGS) entry which is preliminary data.</text>
</comment>
<sequence>MNLNYLIKDIKAPRYKTGMIINVQKYSDDGSTFPCEKCIGKCVHSASMGNVFILTASTVVYDDSEAEKSSFDLFYDSHSSQFTTLQGRRISEIDLSEGWCVVECVTCDLSLLDRLILMTNKCKEQMIKVNMKYNTPEHQRTFTCIVSHPHGFPKHVTFGYWKDRVSVSKDRYNLHTRYQYTTRTCPGSAGAFVYIIGVSDISQKAYHVHISFQAERCNYCSIGVEKLPEVIDL</sequence>
<accession>A0AAV2HGE9</accession>
<dbReference type="AlphaFoldDB" id="A0AAV2HGE9"/>
<protein>
    <submittedName>
        <fullName evidence="1">Uncharacterized protein</fullName>
    </submittedName>
</protein>